<feature type="domain" description="VWFA" evidence="1">
    <location>
        <begin position="43"/>
        <end position="226"/>
    </location>
</feature>
<dbReference type="Pfam" id="PF00092">
    <property type="entry name" value="VWA"/>
    <property type="match status" value="1"/>
</dbReference>
<evidence type="ECO:0000259" key="1">
    <source>
        <dbReference type="PROSITE" id="PS50234"/>
    </source>
</evidence>
<dbReference type="AlphaFoldDB" id="A0A061R8M6"/>
<proteinExistence type="predicted"/>
<dbReference type="SMART" id="SM00327">
    <property type="entry name" value="VWA"/>
    <property type="match status" value="1"/>
</dbReference>
<dbReference type="EMBL" id="GBEZ01018072">
    <property type="protein sequence ID" value="JAC68328.1"/>
    <property type="molecule type" value="Transcribed_RNA"/>
</dbReference>
<sequence length="279" mass="31235">MALQTVNTQDSLRSGQGFTAVIGDCKVSATYTKKFQQRHRHVHVMLVIDASGSMAGAPIEAVMQSVSQIAGWLKHPKDSLSMWTFNEKILHKLYPRLVKKVDLNRLHRDVKEHIGGLTRLNDALYTVMKSWQPKEVAGAASFLVFLTDGGENNSKYKKHQVQKILADSAKQFDKLIFLTAGSSEGEIAYLRELLQNKVNQNKYVIRSAGSNGSHDIRKLFEFAQQVIEEVVVKYYYKGAEVGSSTFQGRGGGRQKDLARAALNDINANMKRMNISLTFN</sequence>
<accession>A0A061R8M6</accession>
<reference evidence="2" key="1">
    <citation type="submission" date="2014-05" db="EMBL/GenBank/DDBJ databases">
        <title>The transcriptome of the halophilic microalga Tetraselmis sp. GSL018 isolated from the Great Salt Lake, Utah.</title>
        <authorList>
            <person name="Jinkerson R.E."/>
            <person name="D'Adamo S."/>
            <person name="Posewitz M.C."/>
        </authorList>
    </citation>
    <scope>NUCLEOTIDE SEQUENCE</scope>
    <source>
        <strain evidence="2">GSL018</strain>
    </source>
</reference>
<name>A0A061R8M6_9CHLO</name>
<dbReference type="PROSITE" id="PS50234">
    <property type="entry name" value="VWFA"/>
    <property type="match status" value="1"/>
</dbReference>
<dbReference type="SUPFAM" id="SSF53300">
    <property type="entry name" value="vWA-like"/>
    <property type="match status" value="1"/>
</dbReference>
<evidence type="ECO:0000313" key="2">
    <source>
        <dbReference type="EMBL" id="JAC68328.1"/>
    </source>
</evidence>
<dbReference type="InterPro" id="IPR036465">
    <property type="entry name" value="vWFA_dom_sf"/>
</dbReference>
<organism evidence="2">
    <name type="scientific">Tetraselmis sp. GSL018</name>
    <dbReference type="NCBI Taxonomy" id="582737"/>
    <lineage>
        <taxon>Eukaryota</taxon>
        <taxon>Viridiplantae</taxon>
        <taxon>Chlorophyta</taxon>
        <taxon>core chlorophytes</taxon>
        <taxon>Chlorodendrophyceae</taxon>
        <taxon>Chlorodendrales</taxon>
        <taxon>Chlorodendraceae</taxon>
        <taxon>Tetraselmis</taxon>
    </lineage>
</organism>
<dbReference type="InterPro" id="IPR002035">
    <property type="entry name" value="VWF_A"/>
</dbReference>
<dbReference type="CDD" id="cd00198">
    <property type="entry name" value="vWFA"/>
    <property type="match status" value="1"/>
</dbReference>
<gene>
    <name evidence="2" type="ORF">TSPGSL018_9007</name>
</gene>
<protein>
    <recommendedName>
        <fullName evidence="1">VWFA domain-containing protein</fullName>
    </recommendedName>
</protein>
<dbReference type="Gene3D" id="3.40.50.410">
    <property type="entry name" value="von Willebrand factor, type A domain"/>
    <property type="match status" value="1"/>
</dbReference>